<proteinExistence type="inferred from homology"/>
<dbReference type="PANTHER" id="PTHR21452:SF4">
    <property type="entry name" value="EXPORTIN-6"/>
    <property type="match status" value="1"/>
</dbReference>
<accession>F4PCU5</accession>
<sequence length="1054" mass="120661">MDQLPKLLNEYFEIPSTSSQRKQEIESHLESLRKQRSNIPVCKQILQNPQSSTSYTHWFCLTVFEELLPTWNSKMTVSGRQQVKEFLWTLLINPQYPEMFASFVATKLATLIVHIARQEMPSEWPTFFEDVLALQTTDPQLCLNLLKLAVEEFMFIRQDSNMIDMQQTQLKSIIASRAPRICHVVIQVLDHIYQTQVQRIGSNSPSVSSSTTLNVGTAFYSPYKSELASLSPGSKTSDLSPLNRHLLNSYESPLNRSLLDDAHTVPLVYNASLDSHYITLCQTSLDIMHSLLSWIPLEDPLPVQSIVKTLLCYSQFTDDSMSNLGSQSLSCINEVLQRKYTPQGHNEFISLLINHISEILRYLMSSQDSSVDHPRLQDIDSDYLCKFTDLIGHFISQHSYKAETENGSHFSEFLRLFYNYTFAQQSSEDFLACLDIWKQFIGIMLDRSKKMDSTASTEYLIRYHGGLVGIVDALFKLKSSSSTIWNSEERKLIEQHSLDVIVNVADLFPSDILQRSFDLFTTHSTTIFQRLDGQSPTADTMRECTLSIEMALLVFGRISHLFTNDFDRTFAASFALVDQFCTFQEFLLRHNVMLNESLPTTVMNTLILYVHWFTNFHQAAQTNSEMSSKFDNLNQLLQFSSSRLLRAMSETVRPDLFKIPHVVKCLSELHNIAFNTTSSTRDGLYQFATNLFVLPVLNAKIFEEEWKERSRMYQQLMQPLVTAFVELVQGPNFSNTAQQPQIQQQIVLSIEAFVGCLHAIEAQGTFPKETVFEALQATIASSMSLLNVYSNDNAMLCVLLDYITLLFNALRAQNARENMDLFTQTIQLFMQMLKGESLTKHIQQNLGSAVVEKAINFLSTTIDHPHKGSSTILPQIISFCVQDLYPQCIDGNNTFFDSIRPLFYDMLYRILLNHWRYFFNARVGIALGGDPTDCKNETEFMAIIQIFMLSFQGTHVDMIKQTMTIFEQLNEKCRLFSRPVFVQNIAPSIIKCVLDILLQKTLELLRDDLIQFMGNIVTADPSVVVTHFFIEKCKSFTKEQQNMLGSRLENIKVL</sequence>
<feature type="domain" description="Exportin-1/Importin-beta-like" evidence="8">
    <location>
        <begin position="102"/>
        <end position="215"/>
    </location>
</feature>
<dbReference type="GO" id="GO:0005049">
    <property type="term" value="F:nuclear export signal receptor activity"/>
    <property type="evidence" value="ECO:0007669"/>
    <property type="project" value="InterPro"/>
</dbReference>
<reference evidence="9 10" key="1">
    <citation type="submission" date="2009-12" db="EMBL/GenBank/DDBJ databases">
        <title>The draft genome of Batrachochytrium dendrobatidis.</title>
        <authorList>
            <consortium name="US DOE Joint Genome Institute (JGI-PGF)"/>
            <person name="Kuo A."/>
            <person name="Salamov A."/>
            <person name="Schmutz J."/>
            <person name="Lucas S."/>
            <person name="Pitluck S."/>
            <person name="Rosenblum E."/>
            <person name="Stajich J."/>
            <person name="Eisen M."/>
            <person name="Grigoriev I.V."/>
        </authorList>
    </citation>
    <scope>NUCLEOTIDE SEQUENCE [LARGE SCALE GENOMIC DNA]</scope>
    <source>
        <strain evidence="10">JAM81 / FGSC 10211</strain>
    </source>
</reference>
<name>F4PCU5_BATDJ</name>
<dbReference type="GeneID" id="18244551"/>
<comment type="similarity">
    <text evidence="3">Belongs to the exportin family.</text>
</comment>
<dbReference type="EMBL" id="GL882894">
    <property type="protein sequence ID" value="EGF77005.1"/>
    <property type="molecule type" value="Genomic_DNA"/>
</dbReference>
<dbReference type="InterPro" id="IPR040016">
    <property type="entry name" value="XPO6"/>
</dbReference>
<evidence type="ECO:0000256" key="3">
    <source>
        <dbReference type="ARBA" id="ARBA00009466"/>
    </source>
</evidence>
<evidence type="ECO:0000256" key="7">
    <source>
        <dbReference type="ARBA" id="ARBA00023242"/>
    </source>
</evidence>
<dbReference type="OMA" id="KITRFNH"/>
<dbReference type="OrthoDB" id="10261013at2759"/>
<keyword evidence="4" id="KW-0813">Transport</keyword>
<dbReference type="Pfam" id="PF08389">
    <property type="entry name" value="Xpo1"/>
    <property type="match status" value="1"/>
</dbReference>
<evidence type="ECO:0000256" key="2">
    <source>
        <dbReference type="ARBA" id="ARBA00004496"/>
    </source>
</evidence>
<evidence type="ECO:0000256" key="5">
    <source>
        <dbReference type="ARBA" id="ARBA00022490"/>
    </source>
</evidence>
<gene>
    <name evidence="9" type="ORF">BATDEDRAFT_92225</name>
</gene>
<evidence type="ECO:0000256" key="4">
    <source>
        <dbReference type="ARBA" id="ARBA00022448"/>
    </source>
</evidence>
<dbReference type="RefSeq" id="XP_006682539.1">
    <property type="nucleotide sequence ID" value="XM_006682476.1"/>
</dbReference>
<dbReference type="InterPro" id="IPR016024">
    <property type="entry name" value="ARM-type_fold"/>
</dbReference>
<dbReference type="GO" id="GO:0006611">
    <property type="term" value="P:protein export from nucleus"/>
    <property type="evidence" value="ECO:0000318"/>
    <property type="project" value="GO_Central"/>
</dbReference>
<dbReference type="InterPro" id="IPR011989">
    <property type="entry name" value="ARM-like"/>
</dbReference>
<comment type="subcellular location">
    <subcellularLocation>
        <location evidence="2">Cytoplasm</location>
    </subcellularLocation>
    <subcellularLocation>
        <location evidence="1">Nucleus</location>
    </subcellularLocation>
</comment>
<evidence type="ECO:0000313" key="10">
    <source>
        <dbReference type="Proteomes" id="UP000007241"/>
    </source>
</evidence>
<keyword evidence="6" id="KW-0653">Protein transport</keyword>
<dbReference type="PANTHER" id="PTHR21452">
    <property type="entry name" value="EXPORTIN-6"/>
    <property type="match status" value="1"/>
</dbReference>
<evidence type="ECO:0000313" key="9">
    <source>
        <dbReference type="EMBL" id="EGF77005.1"/>
    </source>
</evidence>
<dbReference type="AlphaFoldDB" id="F4PCU5"/>
<dbReference type="GO" id="GO:0005737">
    <property type="term" value="C:cytoplasm"/>
    <property type="evidence" value="ECO:0007669"/>
    <property type="project" value="UniProtKB-SubCell"/>
</dbReference>
<keyword evidence="5" id="KW-0963">Cytoplasm</keyword>
<dbReference type="Proteomes" id="UP000007241">
    <property type="component" value="Unassembled WGS sequence"/>
</dbReference>
<dbReference type="HOGENOM" id="CLU_004473_0_0_1"/>
<keyword evidence="10" id="KW-1185">Reference proteome</keyword>
<evidence type="ECO:0000256" key="1">
    <source>
        <dbReference type="ARBA" id="ARBA00004123"/>
    </source>
</evidence>
<dbReference type="InParanoid" id="F4PCU5"/>
<keyword evidence="7" id="KW-0539">Nucleus</keyword>
<dbReference type="GO" id="GO:0005634">
    <property type="term" value="C:nucleus"/>
    <property type="evidence" value="ECO:0007669"/>
    <property type="project" value="UniProtKB-SubCell"/>
</dbReference>
<dbReference type="InterPro" id="IPR013598">
    <property type="entry name" value="Exportin-1/Importin-b-like"/>
</dbReference>
<organism evidence="9 10">
    <name type="scientific">Batrachochytrium dendrobatidis (strain JAM81 / FGSC 10211)</name>
    <name type="common">Frog chytrid fungus</name>
    <dbReference type="NCBI Taxonomy" id="684364"/>
    <lineage>
        <taxon>Eukaryota</taxon>
        <taxon>Fungi</taxon>
        <taxon>Fungi incertae sedis</taxon>
        <taxon>Chytridiomycota</taxon>
        <taxon>Chytridiomycota incertae sedis</taxon>
        <taxon>Chytridiomycetes</taxon>
        <taxon>Rhizophydiales</taxon>
        <taxon>Rhizophydiales incertae sedis</taxon>
        <taxon>Batrachochytrium</taxon>
    </lineage>
</organism>
<dbReference type="STRING" id="684364.F4PCU5"/>
<evidence type="ECO:0000259" key="8">
    <source>
        <dbReference type="Pfam" id="PF08389"/>
    </source>
</evidence>
<dbReference type="SUPFAM" id="SSF48371">
    <property type="entry name" value="ARM repeat"/>
    <property type="match status" value="1"/>
</dbReference>
<protein>
    <recommendedName>
        <fullName evidence="8">Exportin-1/Importin-beta-like domain-containing protein</fullName>
    </recommendedName>
</protein>
<evidence type="ECO:0000256" key="6">
    <source>
        <dbReference type="ARBA" id="ARBA00022927"/>
    </source>
</evidence>
<dbReference type="Gene3D" id="1.25.10.10">
    <property type="entry name" value="Leucine-rich Repeat Variant"/>
    <property type="match status" value="1"/>
</dbReference>